<dbReference type="EMBL" id="AXZG01000081">
    <property type="protein sequence ID" value="ERT63134.1"/>
    <property type="molecule type" value="Genomic_DNA"/>
</dbReference>
<organism evidence="1 2">
    <name type="scientific">Rothia aeria F0184</name>
    <dbReference type="NCBI Taxonomy" id="888019"/>
    <lineage>
        <taxon>Bacteria</taxon>
        <taxon>Bacillati</taxon>
        <taxon>Actinomycetota</taxon>
        <taxon>Actinomycetes</taxon>
        <taxon>Micrococcales</taxon>
        <taxon>Micrococcaceae</taxon>
        <taxon>Rothia</taxon>
    </lineage>
</organism>
<dbReference type="AlphaFoldDB" id="U7UW69"/>
<dbReference type="HOGENOM" id="CLU_3295929_0_0_11"/>
<sequence>MFNRQLRVYRFFMGCGDKSNFLCIFGIRFVKPWEFAKNYG</sequence>
<protein>
    <submittedName>
        <fullName evidence="1">Uncharacterized protein</fullName>
    </submittedName>
</protein>
<reference evidence="1 2" key="1">
    <citation type="submission" date="2013-08" db="EMBL/GenBank/DDBJ databases">
        <authorList>
            <person name="Weinstock G."/>
            <person name="Sodergren E."/>
            <person name="Wylie T."/>
            <person name="Fulton L."/>
            <person name="Fulton R."/>
            <person name="Fronick C."/>
            <person name="O'Laughlin M."/>
            <person name="Godfrey J."/>
            <person name="Miner T."/>
            <person name="Herter B."/>
            <person name="Appelbaum E."/>
            <person name="Cordes M."/>
            <person name="Lek S."/>
            <person name="Wollam A."/>
            <person name="Pepin K.H."/>
            <person name="Palsikar V.B."/>
            <person name="Mitreva M."/>
            <person name="Wilson R.K."/>
        </authorList>
    </citation>
    <scope>NUCLEOTIDE SEQUENCE [LARGE SCALE GENOMIC DNA]</scope>
    <source>
        <strain evidence="1 2">F0184</strain>
    </source>
</reference>
<name>U7UW69_9MICC</name>
<comment type="caution">
    <text evidence="1">The sequence shown here is derived from an EMBL/GenBank/DDBJ whole genome shotgun (WGS) entry which is preliminary data.</text>
</comment>
<gene>
    <name evidence="1" type="ORF">HMPREF0742_02692</name>
</gene>
<proteinExistence type="predicted"/>
<evidence type="ECO:0000313" key="1">
    <source>
        <dbReference type="EMBL" id="ERT63134.1"/>
    </source>
</evidence>
<dbReference type="PATRIC" id="fig|888019.4.peg.2203"/>
<evidence type="ECO:0000313" key="2">
    <source>
        <dbReference type="Proteomes" id="UP000017174"/>
    </source>
</evidence>
<dbReference type="Proteomes" id="UP000017174">
    <property type="component" value="Unassembled WGS sequence"/>
</dbReference>
<accession>U7UW69</accession>